<keyword evidence="2" id="KW-1185">Reference proteome</keyword>
<comment type="caution">
    <text evidence="1">The sequence shown here is derived from an EMBL/GenBank/DDBJ whole genome shotgun (WGS) entry which is preliminary data.</text>
</comment>
<dbReference type="EMBL" id="JACJLL010000074">
    <property type="protein sequence ID" value="MBM6819967.1"/>
    <property type="molecule type" value="Genomic_DNA"/>
</dbReference>
<dbReference type="InterPro" id="IPR021377">
    <property type="entry name" value="DUF3006"/>
</dbReference>
<protein>
    <submittedName>
        <fullName evidence="1">DUF3006 domain-containing protein</fullName>
    </submittedName>
</protein>
<reference evidence="1 2" key="1">
    <citation type="journal article" date="2021" name="Sci. Rep.">
        <title>The distribution of antibiotic resistance genes in chicken gut microbiota commensals.</title>
        <authorList>
            <person name="Juricova H."/>
            <person name="Matiasovicova J."/>
            <person name="Kubasova T."/>
            <person name="Cejkova D."/>
            <person name="Rychlik I."/>
        </authorList>
    </citation>
    <scope>NUCLEOTIDE SEQUENCE [LARGE SCALE GENOMIC DNA]</scope>
    <source>
        <strain evidence="1 2">An435</strain>
    </source>
</reference>
<evidence type="ECO:0000313" key="2">
    <source>
        <dbReference type="Proteomes" id="UP000767334"/>
    </source>
</evidence>
<sequence length="78" mass="9125">MLVVMKDKKFIVDRIENKSVVLEDDKKDIILIDINLFDKQPKDGDVVVMCNNSFYVDEDATKDKKNKINSLMKGMWEE</sequence>
<organism evidence="1 2">
    <name type="scientific">Clostridium saudiense</name>
    <dbReference type="NCBI Taxonomy" id="1414720"/>
    <lineage>
        <taxon>Bacteria</taxon>
        <taxon>Bacillati</taxon>
        <taxon>Bacillota</taxon>
        <taxon>Clostridia</taxon>
        <taxon>Eubacteriales</taxon>
        <taxon>Clostridiaceae</taxon>
        <taxon>Clostridium</taxon>
    </lineage>
</organism>
<proteinExistence type="predicted"/>
<accession>A0ABS2FIZ2</accession>
<dbReference type="Pfam" id="PF11213">
    <property type="entry name" value="DUF3006"/>
    <property type="match status" value="1"/>
</dbReference>
<dbReference type="RefSeq" id="WP_148322754.1">
    <property type="nucleotide sequence ID" value="NZ_JACJLL010000074.1"/>
</dbReference>
<dbReference type="Proteomes" id="UP000767334">
    <property type="component" value="Unassembled WGS sequence"/>
</dbReference>
<evidence type="ECO:0000313" key="1">
    <source>
        <dbReference type="EMBL" id="MBM6819967.1"/>
    </source>
</evidence>
<gene>
    <name evidence="1" type="ORF">H6A19_11580</name>
</gene>
<name>A0ABS2FIZ2_9CLOT</name>